<protein>
    <submittedName>
        <fullName evidence="2">Uncharacterized protein</fullName>
    </submittedName>
</protein>
<feature type="compositionally biased region" description="Polar residues" evidence="1">
    <location>
        <begin position="675"/>
        <end position="686"/>
    </location>
</feature>
<dbReference type="AlphaFoldDB" id="A0A8H6ACW5"/>
<dbReference type="EMBL" id="SPNV01000027">
    <property type="protein sequence ID" value="KAF5864852.1"/>
    <property type="molecule type" value="Genomic_DNA"/>
</dbReference>
<comment type="caution">
    <text evidence="2">The sequence shown here is derived from an EMBL/GenBank/DDBJ whole genome shotgun (WGS) entry which is preliminary data.</text>
</comment>
<feature type="compositionally biased region" description="Low complexity" evidence="1">
    <location>
        <begin position="622"/>
        <end position="633"/>
    </location>
</feature>
<feature type="compositionally biased region" description="Low complexity" evidence="1">
    <location>
        <begin position="213"/>
        <end position="222"/>
    </location>
</feature>
<feature type="region of interest" description="Disordered" evidence="1">
    <location>
        <begin position="675"/>
        <end position="697"/>
    </location>
</feature>
<dbReference type="Proteomes" id="UP000541154">
    <property type="component" value="Unassembled WGS sequence"/>
</dbReference>
<feature type="region of interest" description="Disordered" evidence="1">
    <location>
        <begin position="478"/>
        <end position="508"/>
    </location>
</feature>
<reference evidence="2 3" key="1">
    <citation type="submission" date="2019-04" db="EMBL/GenBank/DDBJ databases">
        <title>Aspergillus burnettii sp. nov., novel species from soil in southeast Queensland.</title>
        <authorList>
            <person name="Gilchrist C.L.M."/>
            <person name="Pitt J.I."/>
            <person name="Lange L."/>
            <person name="Lacey H.J."/>
            <person name="Vuong D."/>
            <person name="Midgley D.J."/>
            <person name="Greenfield P."/>
            <person name="Bradbury M."/>
            <person name="Lacey E."/>
            <person name="Busk P.K."/>
            <person name="Pilgaard B."/>
            <person name="Chooi Y.H."/>
            <person name="Piggott A.M."/>
        </authorList>
    </citation>
    <scope>NUCLEOTIDE SEQUENCE [LARGE SCALE GENOMIC DNA]</scope>
    <source>
        <strain evidence="2 3">FRR 5400</strain>
    </source>
</reference>
<evidence type="ECO:0000256" key="1">
    <source>
        <dbReference type="SAM" id="MobiDB-lite"/>
    </source>
</evidence>
<feature type="compositionally biased region" description="Polar residues" evidence="1">
    <location>
        <begin position="233"/>
        <end position="248"/>
    </location>
</feature>
<sequence length="697" mass="76151">MPPPRPVSPLSLEICSPPLSDLDTDGILASDDELNEEERAAQHRRIEKLAESYLQSKPLFILSASLRGPLDGGWVNPWKTDRRRNVPAGRNKTQMSKETEIPASPIIHETNSRKRRTHHEPPEVRSSRPQTVAPGSNIHRSGGGSTRLRHFSDRPIRWSVSPSTPRRSIPWAKPIGSNAELRSSSPSKHTNEKWLKKDRKQISFQNVDPPTSPTTTFSSRYSTKSRASKDDPVNSQAASFEHNQTSPSIDEELRASSLPALDPEFSTVHRVSNSITSSPAKDQRLSGISIQKATSGTVVQDPSFYVLAPSSHLPQFEYRRRKSRVNSKTESPKHSVAMGLDVEKDPHSHSIIKENDASMQHVSTPYPMPLDKPTGQEHLEADRKSLGILTSTSTINAIGNPSVSHSAKFRSTSTVHKGNTSDRLPSAQQVRNNPTMTDITSLHSIAVPRSNSEYDGDTIPDPQFSTQAALLLAQRSFQNDLDSPGPDKASPKKQHASDSSNISSPMSNIITPFRRLATPDKVGGASPVKAPTTVGGQWQSTQCMIDAATPFTFSTEKKAKRRTISPGKHLANKKKAKTASFKLPSSPSLTPGETQRDQVDEDVHSSPVPRHSSGHEIQHSALPMTLTGTTPPTAQEGQQGFPGVDSFNLTQAIADAGSWLQQSFDLNVDIQQYGISRTEPHSSAGTRRSAVGVDSDK</sequence>
<organism evidence="2 3">
    <name type="scientific">Petromyces alliaceus</name>
    <name type="common">Aspergillus alliaceus</name>
    <dbReference type="NCBI Taxonomy" id="209559"/>
    <lineage>
        <taxon>Eukaryota</taxon>
        <taxon>Fungi</taxon>
        <taxon>Dikarya</taxon>
        <taxon>Ascomycota</taxon>
        <taxon>Pezizomycotina</taxon>
        <taxon>Eurotiomycetes</taxon>
        <taxon>Eurotiomycetidae</taxon>
        <taxon>Eurotiales</taxon>
        <taxon>Aspergillaceae</taxon>
        <taxon>Aspergillus</taxon>
        <taxon>Aspergillus subgen. Circumdati</taxon>
    </lineage>
</organism>
<feature type="compositionally biased region" description="Low complexity" evidence="1">
    <location>
        <begin position="497"/>
        <end position="508"/>
    </location>
</feature>
<feature type="region of interest" description="Disordered" evidence="1">
    <location>
        <begin position="556"/>
        <end position="643"/>
    </location>
</feature>
<feature type="region of interest" description="Disordered" evidence="1">
    <location>
        <begin position="81"/>
        <end position="252"/>
    </location>
</feature>
<keyword evidence="3" id="KW-1185">Reference proteome</keyword>
<proteinExistence type="predicted"/>
<evidence type="ECO:0000313" key="2">
    <source>
        <dbReference type="EMBL" id="KAF5864852.1"/>
    </source>
</evidence>
<feature type="region of interest" description="Disordered" evidence="1">
    <location>
        <begin position="1"/>
        <end position="26"/>
    </location>
</feature>
<evidence type="ECO:0000313" key="3">
    <source>
        <dbReference type="Proteomes" id="UP000541154"/>
    </source>
</evidence>
<accession>A0A8H6ACW5</accession>
<feature type="region of interest" description="Disordered" evidence="1">
    <location>
        <begin position="399"/>
        <end position="444"/>
    </location>
</feature>
<feature type="compositionally biased region" description="Basic and acidic residues" evidence="1">
    <location>
        <begin position="594"/>
        <end position="604"/>
    </location>
</feature>
<feature type="compositionally biased region" description="Polar residues" evidence="1">
    <location>
        <begin position="583"/>
        <end position="593"/>
    </location>
</feature>
<gene>
    <name evidence="2" type="ORF">ETB97_006078</name>
</gene>
<name>A0A8H6ACW5_PETAA</name>